<dbReference type="PANTHER" id="PTHR21310">
    <property type="entry name" value="AMINOGLYCOSIDE PHOSPHOTRANSFERASE-RELATED-RELATED"/>
    <property type="match status" value="1"/>
</dbReference>
<dbReference type="InterPro" id="IPR051678">
    <property type="entry name" value="AGP_Transferase"/>
</dbReference>
<feature type="domain" description="Aminoglycoside phosphotransferase" evidence="1">
    <location>
        <begin position="4"/>
        <end position="224"/>
    </location>
</feature>
<evidence type="ECO:0000313" key="3">
    <source>
        <dbReference type="Proteomes" id="UP000632125"/>
    </source>
</evidence>
<comment type="caution">
    <text evidence="2">The sequence shown here is derived from an EMBL/GenBank/DDBJ whole genome shotgun (WGS) entry which is preliminary data.</text>
</comment>
<keyword evidence="3" id="KW-1185">Reference proteome</keyword>
<gene>
    <name evidence="2" type="ORF">IDH41_10710</name>
</gene>
<dbReference type="InterPro" id="IPR002575">
    <property type="entry name" value="Aminoglycoside_PTrfase"/>
</dbReference>
<sequence length="282" mass="31180">MRELAGGVSAQVTELAVLAGGRERQMVVRRHGAADLERNPRVAADEYKLLRLLRGAGLPVPEPYFADESGEIFDSPYVAIAFVDGKADFAPVDLDGSIAQLAGVLADIHRVEGKRDELGYLPAQEAVCAGMIAARPARLDESLDEGRIRACLELGWPPERRNKRVLLHGDFWPGNVLWRDGRLAAVIDWEDAALGDPLADLANARLETLFAFGEEAMRALTRHYVARMPDLDDASLPYWELCAALRACRLSSWGLAPEVERRMRERHRRFVDQAFGKLSGPG</sequence>
<evidence type="ECO:0000259" key="1">
    <source>
        <dbReference type="Pfam" id="PF01636"/>
    </source>
</evidence>
<protein>
    <submittedName>
        <fullName evidence="2">Phosphotransferase</fullName>
    </submittedName>
</protein>
<reference evidence="2" key="1">
    <citation type="submission" date="2020-09" db="EMBL/GenBank/DDBJ databases">
        <title>A novel bacterium of genus Paenibacillus, isolated from South China Sea.</title>
        <authorList>
            <person name="Huang H."/>
            <person name="Mo K."/>
            <person name="Hu Y."/>
        </authorList>
    </citation>
    <scope>NUCLEOTIDE SEQUENCE</scope>
    <source>
        <strain evidence="2">IB182493</strain>
    </source>
</reference>
<dbReference type="InterPro" id="IPR011009">
    <property type="entry name" value="Kinase-like_dom_sf"/>
</dbReference>
<organism evidence="2 3">
    <name type="scientific">Paenibacillus arenilitoris</name>
    <dbReference type="NCBI Taxonomy" id="2772299"/>
    <lineage>
        <taxon>Bacteria</taxon>
        <taxon>Bacillati</taxon>
        <taxon>Bacillota</taxon>
        <taxon>Bacilli</taxon>
        <taxon>Bacillales</taxon>
        <taxon>Paenibacillaceae</taxon>
        <taxon>Paenibacillus</taxon>
    </lineage>
</organism>
<dbReference type="Gene3D" id="3.30.200.20">
    <property type="entry name" value="Phosphorylase Kinase, domain 1"/>
    <property type="match status" value="1"/>
</dbReference>
<proteinExistence type="predicted"/>
<dbReference type="SUPFAM" id="SSF56112">
    <property type="entry name" value="Protein kinase-like (PK-like)"/>
    <property type="match status" value="1"/>
</dbReference>
<evidence type="ECO:0000313" key="2">
    <source>
        <dbReference type="EMBL" id="MBD2869051.1"/>
    </source>
</evidence>
<dbReference type="AlphaFoldDB" id="A0A927CNG3"/>
<dbReference type="Proteomes" id="UP000632125">
    <property type="component" value="Unassembled WGS sequence"/>
</dbReference>
<dbReference type="EMBL" id="JACXIY010000013">
    <property type="protein sequence ID" value="MBD2869051.1"/>
    <property type="molecule type" value="Genomic_DNA"/>
</dbReference>
<dbReference type="Pfam" id="PF01636">
    <property type="entry name" value="APH"/>
    <property type="match status" value="1"/>
</dbReference>
<dbReference type="Gene3D" id="3.90.1200.10">
    <property type="match status" value="1"/>
</dbReference>
<name>A0A927CNG3_9BACL</name>
<accession>A0A927CNG3</accession>